<proteinExistence type="predicted"/>
<dbReference type="PANTHER" id="PTHR48106:SF18">
    <property type="entry name" value="QUINONE OXIDOREDUCTASE PIG3"/>
    <property type="match status" value="1"/>
</dbReference>
<keyword evidence="2" id="KW-0560">Oxidoreductase</keyword>
<dbReference type="InterPro" id="IPR011032">
    <property type="entry name" value="GroES-like_sf"/>
</dbReference>
<dbReference type="Pfam" id="PF08240">
    <property type="entry name" value="ADH_N"/>
    <property type="match status" value="1"/>
</dbReference>
<evidence type="ECO:0000259" key="3">
    <source>
        <dbReference type="Pfam" id="PF08240"/>
    </source>
</evidence>
<keyword evidence="1" id="KW-0521">NADP</keyword>
<dbReference type="Gene3D" id="3.90.180.10">
    <property type="entry name" value="Medium-chain alcohol dehydrogenases, catalytic domain"/>
    <property type="match status" value="1"/>
</dbReference>
<dbReference type="EMBL" id="GDHC01021512">
    <property type="protein sequence ID" value="JAP97116.1"/>
    <property type="molecule type" value="Transcribed_RNA"/>
</dbReference>
<sequence length="99" mass="10488">MQMMRAITLKGFGEVDMLQLSRIPKVALSRPTDVLIKVMAAGVNRADISQRRGHFPPPKGVSEVLGLEVSGVVECVGDGVHNVKEGDKVMALLSGGGYA</sequence>
<accession>A0A0A9Z1M7</accession>
<protein>
    <submittedName>
        <fullName evidence="4">Quinone oxidoreductase PIG3</fullName>
    </submittedName>
</protein>
<gene>
    <name evidence="4" type="primary">TP53I3</name>
    <name evidence="4" type="ORF">CM83_26551</name>
    <name evidence="5" type="ORF">g.20008</name>
</gene>
<organism evidence="4">
    <name type="scientific">Lygus hesperus</name>
    <name type="common">Western plant bug</name>
    <dbReference type="NCBI Taxonomy" id="30085"/>
    <lineage>
        <taxon>Eukaryota</taxon>
        <taxon>Metazoa</taxon>
        <taxon>Ecdysozoa</taxon>
        <taxon>Arthropoda</taxon>
        <taxon>Hexapoda</taxon>
        <taxon>Insecta</taxon>
        <taxon>Pterygota</taxon>
        <taxon>Neoptera</taxon>
        <taxon>Paraneoptera</taxon>
        <taxon>Hemiptera</taxon>
        <taxon>Heteroptera</taxon>
        <taxon>Panheteroptera</taxon>
        <taxon>Cimicomorpha</taxon>
        <taxon>Miridae</taxon>
        <taxon>Mirini</taxon>
        <taxon>Lygus</taxon>
    </lineage>
</organism>
<reference evidence="5" key="3">
    <citation type="journal article" date="2016" name="Gigascience">
        <title>De novo construction of an expanded transcriptome assembly for the western tarnished plant bug, Lygus hesperus.</title>
        <authorList>
            <person name="Tassone E.E."/>
            <person name="Geib S.M."/>
            <person name="Hall B."/>
            <person name="Fabrick J.A."/>
            <person name="Brent C.S."/>
            <person name="Hull J.J."/>
        </authorList>
    </citation>
    <scope>NUCLEOTIDE SEQUENCE</scope>
</reference>
<dbReference type="GO" id="GO:0070402">
    <property type="term" value="F:NADPH binding"/>
    <property type="evidence" value="ECO:0007669"/>
    <property type="project" value="TreeGrafter"/>
</dbReference>
<reference evidence="4" key="1">
    <citation type="journal article" date="2014" name="PLoS ONE">
        <title>Transcriptome-Based Identification of ABC Transporters in the Western Tarnished Plant Bug Lygus hesperus.</title>
        <authorList>
            <person name="Hull J.J."/>
            <person name="Chaney K."/>
            <person name="Geib S.M."/>
            <person name="Fabrick J.A."/>
            <person name="Brent C.S."/>
            <person name="Walsh D."/>
            <person name="Lavine L.C."/>
        </authorList>
    </citation>
    <scope>NUCLEOTIDE SEQUENCE</scope>
</reference>
<evidence type="ECO:0000313" key="5">
    <source>
        <dbReference type="EMBL" id="JAP97116.1"/>
    </source>
</evidence>
<dbReference type="SUPFAM" id="SSF50129">
    <property type="entry name" value="GroES-like"/>
    <property type="match status" value="1"/>
</dbReference>
<dbReference type="EMBL" id="GBHO01006356">
    <property type="protein sequence ID" value="JAG37248.1"/>
    <property type="molecule type" value="Transcribed_RNA"/>
</dbReference>
<feature type="domain" description="Alcohol dehydrogenase-like N-terminal" evidence="3">
    <location>
        <begin position="31"/>
        <end position="90"/>
    </location>
</feature>
<dbReference type="InterPro" id="IPR013154">
    <property type="entry name" value="ADH-like_N"/>
</dbReference>
<dbReference type="GO" id="GO:0016651">
    <property type="term" value="F:oxidoreductase activity, acting on NAD(P)H"/>
    <property type="evidence" value="ECO:0007669"/>
    <property type="project" value="TreeGrafter"/>
</dbReference>
<evidence type="ECO:0000313" key="4">
    <source>
        <dbReference type="EMBL" id="JAG37248.1"/>
    </source>
</evidence>
<reference evidence="4" key="2">
    <citation type="submission" date="2014-07" db="EMBL/GenBank/DDBJ databases">
        <authorList>
            <person name="Hull J."/>
        </authorList>
    </citation>
    <scope>NUCLEOTIDE SEQUENCE</scope>
</reference>
<evidence type="ECO:0000256" key="2">
    <source>
        <dbReference type="ARBA" id="ARBA00023002"/>
    </source>
</evidence>
<dbReference type="AlphaFoldDB" id="A0A0A9Z1M7"/>
<name>A0A0A9Z1M7_LYGHE</name>
<dbReference type="PANTHER" id="PTHR48106">
    <property type="entry name" value="QUINONE OXIDOREDUCTASE PIG3-RELATED"/>
    <property type="match status" value="1"/>
</dbReference>
<evidence type="ECO:0000256" key="1">
    <source>
        <dbReference type="ARBA" id="ARBA00022857"/>
    </source>
</evidence>